<organism evidence="1">
    <name type="scientific">Anguilla anguilla</name>
    <name type="common">European freshwater eel</name>
    <name type="synonym">Muraena anguilla</name>
    <dbReference type="NCBI Taxonomy" id="7936"/>
    <lineage>
        <taxon>Eukaryota</taxon>
        <taxon>Metazoa</taxon>
        <taxon>Chordata</taxon>
        <taxon>Craniata</taxon>
        <taxon>Vertebrata</taxon>
        <taxon>Euteleostomi</taxon>
        <taxon>Actinopterygii</taxon>
        <taxon>Neopterygii</taxon>
        <taxon>Teleostei</taxon>
        <taxon>Anguilliformes</taxon>
        <taxon>Anguillidae</taxon>
        <taxon>Anguilla</taxon>
    </lineage>
</organism>
<name>A0A0E9SJ71_ANGAN</name>
<dbReference type="AlphaFoldDB" id="A0A0E9SJ71"/>
<reference evidence="1" key="1">
    <citation type="submission" date="2014-11" db="EMBL/GenBank/DDBJ databases">
        <authorList>
            <person name="Amaro Gonzalez C."/>
        </authorList>
    </citation>
    <scope>NUCLEOTIDE SEQUENCE</scope>
</reference>
<proteinExistence type="predicted"/>
<protein>
    <submittedName>
        <fullName evidence="1">Uncharacterized protein</fullName>
    </submittedName>
</protein>
<reference evidence="1" key="2">
    <citation type="journal article" date="2015" name="Fish Shellfish Immunol.">
        <title>Early steps in the European eel (Anguilla anguilla)-Vibrio vulnificus interaction in the gills: Role of the RtxA13 toxin.</title>
        <authorList>
            <person name="Callol A."/>
            <person name="Pajuelo D."/>
            <person name="Ebbesson L."/>
            <person name="Teles M."/>
            <person name="MacKenzie S."/>
            <person name="Amaro C."/>
        </authorList>
    </citation>
    <scope>NUCLEOTIDE SEQUENCE</scope>
</reference>
<evidence type="ECO:0000313" key="1">
    <source>
        <dbReference type="EMBL" id="JAH40563.1"/>
    </source>
</evidence>
<dbReference type="EMBL" id="GBXM01068014">
    <property type="protein sequence ID" value="JAH40563.1"/>
    <property type="molecule type" value="Transcribed_RNA"/>
</dbReference>
<accession>A0A0E9SJ71</accession>
<sequence length="81" mass="9412">MSKIILKELMENTIHFFHRPLFLYLKVTEKAHKPKGDDDTTSEAHTMNISIAMGVVRYDTKQKQSATQLACQYFGYNIMQD</sequence>